<evidence type="ECO:0000313" key="2">
    <source>
        <dbReference type="EMBL" id="MBM7614761.1"/>
    </source>
</evidence>
<keyword evidence="3" id="KW-1185">Reference proteome</keyword>
<reference evidence="2 3" key="1">
    <citation type="submission" date="2021-01" db="EMBL/GenBank/DDBJ databases">
        <title>Genomic Encyclopedia of Type Strains, Phase IV (KMG-IV): sequencing the most valuable type-strain genomes for metagenomic binning, comparative biology and taxonomic classification.</title>
        <authorList>
            <person name="Goeker M."/>
        </authorList>
    </citation>
    <scope>NUCLEOTIDE SEQUENCE [LARGE SCALE GENOMIC DNA]</scope>
    <source>
        <strain evidence="2 3">DSM 25890</strain>
    </source>
</reference>
<dbReference type="RefSeq" id="WP_204401281.1">
    <property type="nucleotide sequence ID" value="NZ_JAFBEE010000006.1"/>
</dbReference>
<proteinExistence type="predicted"/>
<organism evidence="2 3">
    <name type="scientific">Alkaliphilus hydrothermalis</name>
    <dbReference type="NCBI Taxonomy" id="1482730"/>
    <lineage>
        <taxon>Bacteria</taxon>
        <taxon>Bacillati</taxon>
        <taxon>Bacillota</taxon>
        <taxon>Clostridia</taxon>
        <taxon>Peptostreptococcales</taxon>
        <taxon>Natronincolaceae</taxon>
        <taxon>Alkaliphilus</taxon>
    </lineage>
</organism>
<feature type="domain" description="Sporulation membrane protein YtrI C-terminal" evidence="1">
    <location>
        <begin position="75"/>
        <end position="145"/>
    </location>
</feature>
<evidence type="ECO:0000259" key="1">
    <source>
        <dbReference type="Pfam" id="PF26347"/>
    </source>
</evidence>
<dbReference type="Pfam" id="PF26347">
    <property type="entry name" value="YtrI_sporulation"/>
    <property type="match status" value="1"/>
</dbReference>
<sequence>MKKWPQLLSVFTLGLFLGLAIMALYQMQTLDRLYGIQSQLTTELLDKEIKLERLNENIKKQSLIIVKDLDILVNYNGNPLVKDEIKKNIQFYLSDLVGRDLDSIDGVMIHKILQQRIIGIEDKHFKLLVDYIIISQKISVSVSAKLLE</sequence>
<protein>
    <recommendedName>
        <fullName evidence="1">Sporulation membrane protein YtrI C-terminal domain-containing protein</fullName>
    </recommendedName>
</protein>
<evidence type="ECO:0000313" key="3">
    <source>
        <dbReference type="Proteomes" id="UP001314796"/>
    </source>
</evidence>
<name>A0ABS2NP83_9FIRM</name>
<dbReference type="Proteomes" id="UP001314796">
    <property type="component" value="Unassembled WGS sequence"/>
</dbReference>
<dbReference type="InterPro" id="IPR058620">
    <property type="entry name" value="YtrI_C"/>
</dbReference>
<dbReference type="EMBL" id="JAFBEE010000006">
    <property type="protein sequence ID" value="MBM7614761.1"/>
    <property type="molecule type" value="Genomic_DNA"/>
</dbReference>
<comment type="caution">
    <text evidence="2">The sequence shown here is derived from an EMBL/GenBank/DDBJ whole genome shotgun (WGS) entry which is preliminary data.</text>
</comment>
<gene>
    <name evidence="2" type="ORF">JOC73_001275</name>
</gene>
<accession>A0ABS2NP83</accession>